<dbReference type="InterPro" id="IPR027051">
    <property type="entry name" value="XdhC_Rossmann_dom"/>
</dbReference>
<sequence>MLDIAEELNRWVQQGRDFAVATVVAVGGSAPRQPGAALAVDSEGTAIGSVSGGCVEGAVYELCRQALEDGETVRERFGYSDDDAFAVGLTCGGIIDILVTPVPVGSPARAVFEAALAAASCGEAAALARVAEGPAELMGRAVLVRTEGPFAGGLGGHPELDRTVAEEARAMLDAGRTGVLEIGADGRLCGEPLKVLVESSVPPPRMIVFGAIDFASALVRIGKFLGYRVTVCDARPVFATRNRFPEADEIVVDWPHRYLEAQSSEGSVDGRTVLCVLTHDAKFDVPLLELALRLPVAYVGAMGSRRTHEDRNKRLRDVGVTELELARLRSPIGLDLGARSPEETALSIAAEIVANRRGGSGAALTGAHIPIHPDVANTVIGRIGSVA</sequence>
<dbReference type="Pfam" id="PF13478">
    <property type="entry name" value="XdhC_C"/>
    <property type="match status" value="1"/>
</dbReference>
<protein>
    <submittedName>
        <fullName evidence="3">XshC-Cox1-family protein</fullName>
    </submittedName>
</protein>
<feature type="domain" description="XdhC- CoxI" evidence="1">
    <location>
        <begin position="122"/>
        <end position="182"/>
    </location>
</feature>
<organism evidence="3 4">
    <name type="scientific">Streptomyces amritsarensis</name>
    <dbReference type="NCBI Taxonomy" id="681158"/>
    <lineage>
        <taxon>Bacteria</taxon>
        <taxon>Bacillati</taxon>
        <taxon>Actinomycetota</taxon>
        <taxon>Actinomycetes</taxon>
        <taxon>Kitasatosporales</taxon>
        <taxon>Streptomycetaceae</taxon>
        <taxon>Streptomyces</taxon>
    </lineage>
</organism>
<feature type="domain" description="XdhC- CoxI" evidence="1">
    <location>
        <begin position="11"/>
        <end position="78"/>
    </location>
</feature>
<comment type="caution">
    <text evidence="3">The sequence shown here is derived from an EMBL/GenBank/DDBJ whole genome shotgun (WGS) entry which is preliminary data.</text>
</comment>
<feature type="domain" description="XdhC Rossmann" evidence="2">
    <location>
        <begin position="206"/>
        <end position="352"/>
    </location>
</feature>
<evidence type="ECO:0000313" key="4">
    <source>
        <dbReference type="Proteomes" id="UP000187151"/>
    </source>
</evidence>
<evidence type="ECO:0000259" key="2">
    <source>
        <dbReference type="Pfam" id="PF13478"/>
    </source>
</evidence>
<gene>
    <name evidence="3" type="ORF">AVW11_17430</name>
</gene>
<reference evidence="3 4" key="1">
    <citation type="submission" date="2016-01" db="EMBL/GenBank/DDBJ databases">
        <title>Streptomyces amritsarensis strain MTCC 11845 genome sequencing and assembly.</title>
        <authorList>
            <person name="Sharma D."/>
            <person name="Nair G.R."/>
            <person name="Kaur G."/>
            <person name="Manhas R.K."/>
            <person name="Mayilraj S."/>
        </authorList>
    </citation>
    <scope>NUCLEOTIDE SEQUENCE [LARGE SCALE GENOMIC DNA]</scope>
    <source>
        <strain evidence="3 4">MTCC 11845</strain>
    </source>
</reference>
<dbReference type="Gene3D" id="3.40.50.720">
    <property type="entry name" value="NAD(P)-binding Rossmann-like Domain"/>
    <property type="match status" value="1"/>
</dbReference>
<dbReference type="PANTHER" id="PTHR30388">
    <property type="entry name" value="ALDEHYDE OXIDOREDUCTASE MOLYBDENUM COFACTOR ASSEMBLY PROTEIN"/>
    <property type="match status" value="1"/>
</dbReference>
<evidence type="ECO:0000259" key="1">
    <source>
        <dbReference type="Pfam" id="PF02625"/>
    </source>
</evidence>
<keyword evidence="4" id="KW-1185">Reference proteome</keyword>
<dbReference type="InterPro" id="IPR052698">
    <property type="entry name" value="MoCofactor_Util/Proc"/>
</dbReference>
<dbReference type="PANTHER" id="PTHR30388:SF4">
    <property type="entry name" value="MOLYBDENUM COFACTOR INSERTION CHAPERONE PAOD"/>
    <property type="match status" value="1"/>
</dbReference>
<dbReference type="EMBL" id="MQUR01000037">
    <property type="protein sequence ID" value="OLZ65194.1"/>
    <property type="molecule type" value="Genomic_DNA"/>
</dbReference>
<dbReference type="Pfam" id="PF02625">
    <property type="entry name" value="XdhC_CoxI"/>
    <property type="match status" value="2"/>
</dbReference>
<dbReference type="InterPro" id="IPR003777">
    <property type="entry name" value="XdhC_CoxI"/>
</dbReference>
<evidence type="ECO:0000313" key="3">
    <source>
        <dbReference type="EMBL" id="OLZ65194.1"/>
    </source>
</evidence>
<dbReference type="Proteomes" id="UP000187151">
    <property type="component" value="Unassembled WGS sequence"/>
</dbReference>
<dbReference type="RefSeq" id="WP_076044618.1">
    <property type="nucleotide sequence ID" value="NZ_MQUR01000037.1"/>
</dbReference>
<name>A0ABX3G1V9_9ACTN</name>
<accession>A0ABX3G1V9</accession>
<proteinExistence type="predicted"/>